<evidence type="ECO:0000313" key="5">
    <source>
        <dbReference type="EMBL" id="OGK41014.1"/>
    </source>
</evidence>
<dbReference type="Proteomes" id="UP000177698">
    <property type="component" value="Unassembled WGS sequence"/>
</dbReference>
<dbReference type="InterPro" id="IPR001173">
    <property type="entry name" value="Glyco_trans_2-like"/>
</dbReference>
<dbReference type="GO" id="GO:0016757">
    <property type="term" value="F:glycosyltransferase activity"/>
    <property type="evidence" value="ECO:0007669"/>
    <property type="project" value="UniProtKB-KW"/>
</dbReference>
<organism evidence="5 6">
    <name type="scientific">Candidatus Roizmanbacteria bacterium RIFCSPLOWO2_01_FULL_37_12</name>
    <dbReference type="NCBI Taxonomy" id="1802056"/>
    <lineage>
        <taxon>Bacteria</taxon>
        <taxon>Candidatus Roizmaniibacteriota</taxon>
    </lineage>
</organism>
<keyword evidence="2" id="KW-0328">Glycosyltransferase</keyword>
<gene>
    <name evidence="5" type="ORF">A2954_06670</name>
</gene>
<dbReference type="STRING" id="1802056.A2954_06670"/>
<dbReference type="AlphaFoldDB" id="A0A1F7ICC6"/>
<comment type="caution">
    <text evidence="5">The sequence shown here is derived from an EMBL/GenBank/DDBJ whole genome shotgun (WGS) entry which is preliminary data.</text>
</comment>
<protein>
    <recommendedName>
        <fullName evidence="4">Glycosyltransferase 2-like domain-containing protein</fullName>
    </recommendedName>
</protein>
<evidence type="ECO:0000256" key="1">
    <source>
        <dbReference type="ARBA" id="ARBA00006739"/>
    </source>
</evidence>
<name>A0A1F7ICC6_9BACT</name>
<dbReference type="SUPFAM" id="SSF53448">
    <property type="entry name" value="Nucleotide-diphospho-sugar transferases"/>
    <property type="match status" value="1"/>
</dbReference>
<evidence type="ECO:0000256" key="3">
    <source>
        <dbReference type="ARBA" id="ARBA00022679"/>
    </source>
</evidence>
<evidence type="ECO:0000256" key="2">
    <source>
        <dbReference type="ARBA" id="ARBA00022676"/>
    </source>
</evidence>
<dbReference type="PANTHER" id="PTHR43630">
    <property type="entry name" value="POLY-BETA-1,6-N-ACETYL-D-GLUCOSAMINE SYNTHASE"/>
    <property type="match status" value="1"/>
</dbReference>
<accession>A0A1F7ICC6</accession>
<evidence type="ECO:0000313" key="6">
    <source>
        <dbReference type="Proteomes" id="UP000177698"/>
    </source>
</evidence>
<dbReference type="InterPro" id="IPR029044">
    <property type="entry name" value="Nucleotide-diphossugar_trans"/>
</dbReference>
<keyword evidence="3" id="KW-0808">Transferase</keyword>
<sequence>MKTLKLTVSIGIPAYNEEKNIKRLLLAILKQKRLNWILNEIIIYSDASNDNTVKEVKSLNNSLIKIISAKERKGKIYAMRTIQKKFSSEILVFLDADIRLGDNLVLSYLVQEFTNNPKVMVVGAHSKPEKSQGFIQKAIYSKFEIFESYRIKIKDGHNIFNCTGACFCLRKQFANELIYPEILINEDDFSYLTCIYKGYKFRYAKRAFVYYKLPNNLIDYVKLTFRSNHKIVGPIFKKYFGRFAYEQTSIPLNLYFKSLVKVLRTSPAEILFISILSMIISPFIPKNKETIGLSQYTISSTK</sequence>
<reference evidence="5 6" key="1">
    <citation type="journal article" date="2016" name="Nat. Commun.">
        <title>Thousands of microbial genomes shed light on interconnected biogeochemical processes in an aquifer system.</title>
        <authorList>
            <person name="Anantharaman K."/>
            <person name="Brown C.T."/>
            <person name="Hug L.A."/>
            <person name="Sharon I."/>
            <person name="Castelle C.J."/>
            <person name="Probst A.J."/>
            <person name="Thomas B.C."/>
            <person name="Singh A."/>
            <person name="Wilkins M.J."/>
            <person name="Karaoz U."/>
            <person name="Brodie E.L."/>
            <person name="Williams K.H."/>
            <person name="Hubbard S.S."/>
            <person name="Banfield J.F."/>
        </authorList>
    </citation>
    <scope>NUCLEOTIDE SEQUENCE [LARGE SCALE GENOMIC DNA]</scope>
</reference>
<dbReference type="PANTHER" id="PTHR43630:SF1">
    <property type="entry name" value="POLY-BETA-1,6-N-ACETYL-D-GLUCOSAMINE SYNTHASE"/>
    <property type="match status" value="1"/>
</dbReference>
<dbReference type="EMBL" id="MGAG01000016">
    <property type="protein sequence ID" value="OGK41014.1"/>
    <property type="molecule type" value="Genomic_DNA"/>
</dbReference>
<comment type="similarity">
    <text evidence="1">Belongs to the glycosyltransferase 2 family.</text>
</comment>
<proteinExistence type="inferred from homology"/>
<dbReference type="Gene3D" id="3.90.550.10">
    <property type="entry name" value="Spore Coat Polysaccharide Biosynthesis Protein SpsA, Chain A"/>
    <property type="match status" value="1"/>
</dbReference>
<evidence type="ECO:0000259" key="4">
    <source>
        <dbReference type="Pfam" id="PF00535"/>
    </source>
</evidence>
<dbReference type="Pfam" id="PF00535">
    <property type="entry name" value="Glycos_transf_2"/>
    <property type="match status" value="1"/>
</dbReference>
<feature type="domain" description="Glycosyltransferase 2-like" evidence="4">
    <location>
        <begin position="9"/>
        <end position="176"/>
    </location>
</feature>